<dbReference type="Proteomes" id="UP001285441">
    <property type="component" value="Unassembled WGS sequence"/>
</dbReference>
<dbReference type="Gene3D" id="3.40.50.150">
    <property type="entry name" value="Vaccinia Virus protein VP39"/>
    <property type="match status" value="1"/>
</dbReference>
<dbReference type="EMBL" id="JAULSW010000004">
    <property type="protein sequence ID" value="KAK3385268.1"/>
    <property type="molecule type" value="Genomic_DNA"/>
</dbReference>
<dbReference type="AlphaFoldDB" id="A0AAE0TZD7"/>
<dbReference type="GO" id="GO:0008171">
    <property type="term" value="F:O-methyltransferase activity"/>
    <property type="evidence" value="ECO:0007669"/>
    <property type="project" value="InterPro"/>
</dbReference>
<evidence type="ECO:0000256" key="3">
    <source>
        <dbReference type="ARBA" id="ARBA00022691"/>
    </source>
</evidence>
<dbReference type="InterPro" id="IPR029063">
    <property type="entry name" value="SAM-dependent_MTases_sf"/>
</dbReference>
<gene>
    <name evidence="5" type="ORF">B0H63DRAFT_394721</name>
</gene>
<comment type="caution">
    <text evidence="5">The sequence shown here is derived from an EMBL/GenBank/DDBJ whole genome shotgun (WGS) entry which is preliminary data.</text>
</comment>
<accession>A0AAE0TZD7</accession>
<evidence type="ECO:0000259" key="4">
    <source>
        <dbReference type="Pfam" id="PF00891"/>
    </source>
</evidence>
<keyword evidence="3" id="KW-0949">S-adenosyl-L-methionine</keyword>
<dbReference type="Gene3D" id="1.10.10.10">
    <property type="entry name" value="Winged helix-like DNA-binding domain superfamily/Winged helix DNA-binding domain"/>
    <property type="match status" value="1"/>
</dbReference>
<evidence type="ECO:0000313" key="5">
    <source>
        <dbReference type="EMBL" id="KAK3385268.1"/>
    </source>
</evidence>
<dbReference type="InterPro" id="IPR016461">
    <property type="entry name" value="COMT-like"/>
</dbReference>
<evidence type="ECO:0000256" key="2">
    <source>
        <dbReference type="ARBA" id="ARBA00022679"/>
    </source>
</evidence>
<reference evidence="5" key="1">
    <citation type="journal article" date="2023" name="Mol. Phylogenet. Evol.">
        <title>Genome-scale phylogeny and comparative genomics of the fungal order Sordariales.</title>
        <authorList>
            <person name="Hensen N."/>
            <person name="Bonometti L."/>
            <person name="Westerberg I."/>
            <person name="Brannstrom I.O."/>
            <person name="Guillou S."/>
            <person name="Cros-Aarteil S."/>
            <person name="Calhoun S."/>
            <person name="Haridas S."/>
            <person name="Kuo A."/>
            <person name="Mondo S."/>
            <person name="Pangilinan J."/>
            <person name="Riley R."/>
            <person name="LaButti K."/>
            <person name="Andreopoulos B."/>
            <person name="Lipzen A."/>
            <person name="Chen C."/>
            <person name="Yan M."/>
            <person name="Daum C."/>
            <person name="Ng V."/>
            <person name="Clum A."/>
            <person name="Steindorff A."/>
            <person name="Ohm R.A."/>
            <person name="Martin F."/>
            <person name="Silar P."/>
            <person name="Natvig D.O."/>
            <person name="Lalanne C."/>
            <person name="Gautier V."/>
            <person name="Ament-Velasquez S.L."/>
            <person name="Kruys A."/>
            <person name="Hutchinson M.I."/>
            <person name="Powell A.J."/>
            <person name="Barry K."/>
            <person name="Miller A.N."/>
            <person name="Grigoriev I.V."/>
            <person name="Debuchy R."/>
            <person name="Gladieux P."/>
            <person name="Hiltunen Thoren M."/>
            <person name="Johannesson H."/>
        </authorList>
    </citation>
    <scope>NUCLEOTIDE SEQUENCE</scope>
    <source>
        <strain evidence="5">CBS 232.78</strain>
    </source>
</reference>
<dbReference type="PANTHER" id="PTHR43712:SF16">
    <property type="entry name" value="O-METHYLTRANSFERASE ELCB"/>
    <property type="match status" value="1"/>
</dbReference>
<dbReference type="SUPFAM" id="SSF53335">
    <property type="entry name" value="S-adenosyl-L-methionine-dependent methyltransferases"/>
    <property type="match status" value="1"/>
</dbReference>
<dbReference type="InterPro" id="IPR001077">
    <property type="entry name" value="COMT_C"/>
</dbReference>
<name>A0AAE0TZD7_9PEZI</name>
<evidence type="ECO:0000256" key="1">
    <source>
        <dbReference type="ARBA" id="ARBA00022603"/>
    </source>
</evidence>
<reference evidence="5" key="2">
    <citation type="submission" date="2023-06" db="EMBL/GenBank/DDBJ databases">
        <authorList>
            <consortium name="Lawrence Berkeley National Laboratory"/>
            <person name="Haridas S."/>
            <person name="Hensen N."/>
            <person name="Bonometti L."/>
            <person name="Westerberg I."/>
            <person name="Brannstrom I.O."/>
            <person name="Guillou S."/>
            <person name="Cros-Aarteil S."/>
            <person name="Calhoun S."/>
            <person name="Kuo A."/>
            <person name="Mondo S."/>
            <person name="Pangilinan J."/>
            <person name="Riley R."/>
            <person name="LaButti K."/>
            <person name="Andreopoulos B."/>
            <person name="Lipzen A."/>
            <person name="Chen C."/>
            <person name="Yanf M."/>
            <person name="Daum C."/>
            <person name="Ng V."/>
            <person name="Clum A."/>
            <person name="Steindorff A."/>
            <person name="Ohm R."/>
            <person name="Martin F."/>
            <person name="Silar P."/>
            <person name="Natvig D."/>
            <person name="Lalanne C."/>
            <person name="Gautier V."/>
            <person name="Ament-velasquez S.L."/>
            <person name="Kruys A."/>
            <person name="Hutchinson M.I."/>
            <person name="Powell A.J."/>
            <person name="Barry K."/>
            <person name="Miller A.N."/>
            <person name="Grigoriev I.V."/>
            <person name="Debuchy R."/>
            <person name="Gladieux P."/>
            <person name="Thoren M.H."/>
            <person name="Johannesson H."/>
        </authorList>
    </citation>
    <scope>NUCLEOTIDE SEQUENCE</scope>
    <source>
        <strain evidence="5">CBS 232.78</strain>
    </source>
</reference>
<proteinExistence type="predicted"/>
<dbReference type="InterPro" id="IPR036388">
    <property type="entry name" value="WH-like_DNA-bd_sf"/>
</dbReference>
<protein>
    <submittedName>
        <fullName evidence="5">O-methyltransferase-domain-containing protein</fullName>
    </submittedName>
</protein>
<feature type="domain" description="O-methyltransferase C-terminal" evidence="4">
    <location>
        <begin position="119"/>
        <end position="332"/>
    </location>
</feature>
<keyword evidence="1" id="KW-0489">Methyltransferase</keyword>
<dbReference type="PANTHER" id="PTHR43712">
    <property type="entry name" value="PUTATIVE (AFU_ORTHOLOGUE AFUA_4G14580)-RELATED"/>
    <property type="match status" value="1"/>
</dbReference>
<sequence length="353" mass="38936">MRQFVDVACLDIFMEWKAFDKIPLDGSISYAELASAIDAQESLVARIAGLLISVGKLQADPNSPLDRVQHSRISPLYRSKSMFGPLATVAVGNGMKPVSRWAEYFARYGRHEPRGQTHTPFSFAWGHPELPPWEVKALYPEYAIRFTKSMKSRQIVGGNMPVAGPSALYDMSWIGGEADKRKGPLVVDVGGGLGQLLRDVVTAVPGVSPERCVLQDRKEVIDEAMAGGDEVIQQVTVMDHDFHTEQPVKGALVYLLRRILLDYSDELATGILRQLANALPADDEKARVIIMEERLLSTPVPANRIVDIFMLNLGGKLRNEKTFGEIARTAGLKVVKFYAREGEPTCVVECAKA</sequence>
<dbReference type="PROSITE" id="PS51683">
    <property type="entry name" value="SAM_OMT_II"/>
    <property type="match status" value="1"/>
</dbReference>
<keyword evidence="2" id="KW-0808">Transferase</keyword>
<organism evidence="5 6">
    <name type="scientific">Podospora didyma</name>
    <dbReference type="NCBI Taxonomy" id="330526"/>
    <lineage>
        <taxon>Eukaryota</taxon>
        <taxon>Fungi</taxon>
        <taxon>Dikarya</taxon>
        <taxon>Ascomycota</taxon>
        <taxon>Pezizomycotina</taxon>
        <taxon>Sordariomycetes</taxon>
        <taxon>Sordariomycetidae</taxon>
        <taxon>Sordariales</taxon>
        <taxon>Podosporaceae</taxon>
        <taxon>Podospora</taxon>
    </lineage>
</organism>
<dbReference type="GO" id="GO:0032259">
    <property type="term" value="P:methylation"/>
    <property type="evidence" value="ECO:0007669"/>
    <property type="project" value="UniProtKB-KW"/>
</dbReference>
<evidence type="ECO:0000313" key="6">
    <source>
        <dbReference type="Proteomes" id="UP001285441"/>
    </source>
</evidence>
<keyword evidence="6" id="KW-1185">Reference proteome</keyword>
<dbReference type="Pfam" id="PF00891">
    <property type="entry name" value="Methyltransf_2"/>
    <property type="match status" value="1"/>
</dbReference>